<proteinExistence type="predicted"/>
<evidence type="ECO:0008006" key="5">
    <source>
        <dbReference type="Google" id="ProtNLM"/>
    </source>
</evidence>
<dbReference type="RefSeq" id="WP_123718348.1">
    <property type="nucleotide sequence ID" value="NZ_MOAY01000081.1"/>
</dbReference>
<dbReference type="PANTHER" id="PTHR43201:SF32">
    <property type="entry name" value="2-SUCCINYLBENZOATE--COA LIGASE, CHLOROPLASTIC_PEROXISOMAL"/>
    <property type="match status" value="1"/>
</dbReference>
<evidence type="ECO:0000259" key="1">
    <source>
        <dbReference type="Pfam" id="PF00501"/>
    </source>
</evidence>
<dbReference type="PANTHER" id="PTHR43201">
    <property type="entry name" value="ACYL-COA SYNTHETASE"/>
    <property type="match status" value="1"/>
</dbReference>
<dbReference type="InterPro" id="IPR042099">
    <property type="entry name" value="ANL_N_sf"/>
</dbReference>
<gene>
    <name evidence="3" type="ORF">BK648_24710</name>
</gene>
<accession>A0A423ERL8</accession>
<comment type="caution">
    <text evidence="3">The sequence shown here is derived from an EMBL/GenBank/DDBJ whole genome shotgun (WGS) entry which is preliminary data.</text>
</comment>
<dbReference type="SUPFAM" id="SSF56801">
    <property type="entry name" value="Acetyl-CoA synthetase-like"/>
    <property type="match status" value="1"/>
</dbReference>
<evidence type="ECO:0000313" key="3">
    <source>
        <dbReference type="EMBL" id="ROM33964.1"/>
    </source>
</evidence>
<dbReference type="CDD" id="cd04433">
    <property type="entry name" value="AFD_class_I"/>
    <property type="match status" value="1"/>
</dbReference>
<evidence type="ECO:0000259" key="2">
    <source>
        <dbReference type="Pfam" id="PF13193"/>
    </source>
</evidence>
<reference evidence="3 4" key="1">
    <citation type="submission" date="2016-10" db="EMBL/GenBank/DDBJ databases">
        <title>Comparative genome analysis of multiple Pseudomonas spp. focuses on biocontrol and plant growth promoting traits.</title>
        <authorList>
            <person name="Tao X.-Y."/>
            <person name="Taylor C.G."/>
        </authorList>
    </citation>
    <scope>NUCLEOTIDE SEQUENCE [LARGE SCALE GENOMIC DNA]</scope>
    <source>
        <strain evidence="3 4">29G9</strain>
    </source>
</reference>
<feature type="domain" description="AMP-binding enzyme C-terminal" evidence="2">
    <location>
        <begin position="414"/>
        <end position="490"/>
    </location>
</feature>
<dbReference type="InterPro" id="IPR000873">
    <property type="entry name" value="AMP-dep_synth/lig_dom"/>
</dbReference>
<sequence length="502" mass="54307">MATGLGERIKAVLALEPDKGAFEFKGIWYTWADVSQAIEQIEQRLLAAGLHTDAPVGILLRNRPAHVAAVLQVLASRRCVVALNPFQAAGKVADDLRKLALPVLIADEDDWQVAQILGASEEVGSLGISISTAQALTVETVVGLDCRRHVDKHAQALPGICVLMLTSGTTGPAKRIQLPYQNFERSLFDAMHYESRGDSGGIKLKESAALLSTPLVHIGGLYAAVFAVVGARPLAIMEKFNVEEWTKAVAAYKPKTVMLPPTAIRMILDAKVPPEKISSLLAIRTGSAPLDPAMADEFEQTYNCPLLDTYGATEFAGAVAGWTLKDYRAFAKVKRGSVGRAQPDCELRVVDAESGEVLAPSTIGLLEVKSVQIDPNKWLRTTDLAEIDSDGFLFIRGRADDAIIRGGFKILPREVEKTFREHPAVKDACVVGLPDARLGAVPVVAVQLREDSPATTAEELLGFARERLVSYQVPVSLKLVMALPRTPSLKVSQHEVRALFNE</sequence>
<dbReference type="InterPro" id="IPR025110">
    <property type="entry name" value="AMP-bd_C"/>
</dbReference>
<dbReference type="Pfam" id="PF00501">
    <property type="entry name" value="AMP-binding"/>
    <property type="match status" value="1"/>
</dbReference>
<dbReference type="InterPro" id="IPR020845">
    <property type="entry name" value="AMP-binding_CS"/>
</dbReference>
<feature type="domain" description="AMP-dependent synthetase/ligase" evidence="1">
    <location>
        <begin position="15"/>
        <end position="371"/>
    </location>
</feature>
<protein>
    <recommendedName>
        <fullName evidence="5">Long-chain fatty acid--CoA ligase</fullName>
    </recommendedName>
</protein>
<dbReference type="EMBL" id="MOAY01000081">
    <property type="protein sequence ID" value="ROM33964.1"/>
    <property type="molecule type" value="Genomic_DNA"/>
</dbReference>
<dbReference type="Pfam" id="PF13193">
    <property type="entry name" value="AMP-binding_C"/>
    <property type="match status" value="1"/>
</dbReference>
<dbReference type="Gene3D" id="3.30.300.30">
    <property type="match status" value="1"/>
</dbReference>
<evidence type="ECO:0000313" key="4">
    <source>
        <dbReference type="Proteomes" id="UP000284656"/>
    </source>
</evidence>
<dbReference type="GO" id="GO:0006631">
    <property type="term" value="P:fatty acid metabolic process"/>
    <property type="evidence" value="ECO:0007669"/>
    <property type="project" value="TreeGrafter"/>
</dbReference>
<dbReference type="Gene3D" id="3.40.50.12780">
    <property type="entry name" value="N-terminal domain of ligase-like"/>
    <property type="match status" value="1"/>
</dbReference>
<dbReference type="PROSITE" id="PS00455">
    <property type="entry name" value="AMP_BINDING"/>
    <property type="match status" value="1"/>
</dbReference>
<dbReference type="GO" id="GO:0031956">
    <property type="term" value="F:medium-chain fatty acid-CoA ligase activity"/>
    <property type="evidence" value="ECO:0007669"/>
    <property type="project" value="TreeGrafter"/>
</dbReference>
<dbReference type="AlphaFoldDB" id="A0A423ERL8"/>
<name>A0A423ERL8_9PSED</name>
<dbReference type="Proteomes" id="UP000284656">
    <property type="component" value="Unassembled WGS sequence"/>
</dbReference>
<dbReference type="InterPro" id="IPR045851">
    <property type="entry name" value="AMP-bd_C_sf"/>
</dbReference>
<organism evidence="3 4">
    <name type="scientific">Pseudomonas poae</name>
    <dbReference type="NCBI Taxonomy" id="200451"/>
    <lineage>
        <taxon>Bacteria</taxon>
        <taxon>Pseudomonadati</taxon>
        <taxon>Pseudomonadota</taxon>
        <taxon>Gammaproteobacteria</taxon>
        <taxon>Pseudomonadales</taxon>
        <taxon>Pseudomonadaceae</taxon>
        <taxon>Pseudomonas</taxon>
    </lineage>
</organism>